<dbReference type="InterPro" id="IPR012336">
    <property type="entry name" value="Thioredoxin-like_fold"/>
</dbReference>
<evidence type="ECO:0000313" key="7">
    <source>
        <dbReference type="Proteomes" id="UP001595740"/>
    </source>
</evidence>
<dbReference type="InterPro" id="IPR023205">
    <property type="entry name" value="DsbA/DsbL"/>
</dbReference>
<dbReference type="Pfam" id="PF13462">
    <property type="entry name" value="Thioredoxin_4"/>
    <property type="match status" value="1"/>
</dbReference>
<dbReference type="Proteomes" id="UP001595740">
    <property type="component" value="Unassembled WGS sequence"/>
</dbReference>
<protein>
    <submittedName>
        <fullName evidence="6">Thiol:disulfide interchange protein DsbA/DsbL</fullName>
    </submittedName>
</protein>
<evidence type="ECO:0000256" key="4">
    <source>
        <dbReference type="SAM" id="SignalP"/>
    </source>
</evidence>
<dbReference type="PROSITE" id="PS51257">
    <property type="entry name" value="PROKAR_LIPOPROTEIN"/>
    <property type="match status" value="1"/>
</dbReference>
<proteinExistence type="predicted"/>
<keyword evidence="2" id="KW-0676">Redox-active center</keyword>
<dbReference type="InterPro" id="IPR050824">
    <property type="entry name" value="Thiol_disulfide_DsbA"/>
</dbReference>
<evidence type="ECO:0000256" key="3">
    <source>
        <dbReference type="SAM" id="MobiDB-lite"/>
    </source>
</evidence>
<reference evidence="7" key="1">
    <citation type="journal article" date="2019" name="Int. J. Syst. Evol. Microbiol.">
        <title>The Global Catalogue of Microorganisms (GCM) 10K type strain sequencing project: providing services to taxonomists for standard genome sequencing and annotation.</title>
        <authorList>
            <consortium name="The Broad Institute Genomics Platform"/>
            <consortium name="The Broad Institute Genome Sequencing Center for Infectious Disease"/>
            <person name="Wu L."/>
            <person name="Ma J."/>
        </authorList>
    </citation>
    <scope>NUCLEOTIDE SEQUENCE [LARGE SCALE GENOMIC DNA]</scope>
    <source>
        <strain evidence="7">KCTC 42875</strain>
    </source>
</reference>
<feature type="region of interest" description="Disordered" evidence="3">
    <location>
        <begin position="26"/>
        <end position="70"/>
    </location>
</feature>
<feature type="chain" id="PRO_5045455732" evidence="4">
    <location>
        <begin position="23"/>
        <end position="259"/>
    </location>
</feature>
<dbReference type="PANTHER" id="PTHR35891:SF2">
    <property type="entry name" value="THIOL:DISULFIDE INTERCHANGE PROTEIN DSBA"/>
    <property type="match status" value="1"/>
</dbReference>
<dbReference type="EMBL" id="JBHRXK010000002">
    <property type="protein sequence ID" value="MFC3550504.1"/>
    <property type="molecule type" value="Genomic_DNA"/>
</dbReference>
<evidence type="ECO:0000256" key="1">
    <source>
        <dbReference type="ARBA" id="ARBA00022729"/>
    </source>
</evidence>
<dbReference type="InterPro" id="IPR036249">
    <property type="entry name" value="Thioredoxin-like_sf"/>
</dbReference>
<organism evidence="6 7">
    <name type="scientific">Lysobacter cavernae</name>
    <dbReference type="NCBI Taxonomy" id="1685901"/>
    <lineage>
        <taxon>Bacteria</taxon>
        <taxon>Pseudomonadati</taxon>
        <taxon>Pseudomonadota</taxon>
        <taxon>Gammaproteobacteria</taxon>
        <taxon>Lysobacterales</taxon>
        <taxon>Lysobacteraceae</taxon>
        <taxon>Lysobacter</taxon>
    </lineage>
</organism>
<evidence type="ECO:0000313" key="6">
    <source>
        <dbReference type="EMBL" id="MFC3550504.1"/>
    </source>
</evidence>
<keyword evidence="1 4" id="KW-0732">Signal</keyword>
<comment type="caution">
    <text evidence="6">The sequence shown here is derived from an EMBL/GenBank/DDBJ whole genome shotgun (WGS) entry which is preliminary data.</text>
</comment>
<dbReference type="SUPFAM" id="SSF52833">
    <property type="entry name" value="Thioredoxin-like"/>
    <property type="match status" value="1"/>
</dbReference>
<dbReference type="PROSITE" id="PS00194">
    <property type="entry name" value="THIOREDOXIN_1"/>
    <property type="match status" value="1"/>
</dbReference>
<dbReference type="PANTHER" id="PTHR35891">
    <property type="entry name" value="THIOL:DISULFIDE INTERCHANGE PROTEIN DSBA"/>
    <property type="match status" value="1"/>
</dbReference>
<dbReference type="InterPro" id="IPR013766">
    <property type="entry name" value="Thioredoxin_domain"/>
</dbReference>
<keyword evidence="7" id="KW-1185">Reference proteome</keyword>
<evidence type="ECO:0000259" key="5">
    <source>
        <dbReference type="PROSITE" id="PS51352"/>
    </source>
</evidence>
<accession>A0ABV7RLK3</accession>
<dbReference type="CDD" id="cd03019">
    <property type="entry name" value="DsbA_DsbA"/>
    <property type="match status" value="1"/>
</dbReference>
<sequence>MTSRLSLLPVALTALLALSACSSPQAPAPAETAAPTAPATTEAAPAAAPTTTTEAAPAAAAAATPPSGPAPVAGTDYVEIAGGQPYEPGNGKIEVVEVFGYTCPHCATFDPLIQAWKTKQPADVKFVALAAPFGGYWEPYAKAFYTAQAMGVLDQSHAAMFNAIHVERSMPVQPLPTNDQIAGFYAQYGADPKQFASTMASFAIAAKMKRAGQFITRSGVDSTPNLVVNGKYKVIGKNFEDTLRITDHLVAQERAKAGG</sequence>
<dbReference type="InterPro" id="IPR017937">
    <property type="entry name" value="Thioredoxin_CS"/>
</dbReference>
<dbReference type="Gene3D" id="3.40.30.10">
    <property type="entry name" value="Glutaredoxin"/>
    <property type="match status" value="1"/>
</dbReference>
<dbReference type="PROSITE" id="PS51352">
    <property type="entry name" value="THIOREDOXIN_2"/>
    <property type="match status" value="1"/>
</dbReference>
<gene>
    <name evidence="6" type="ORF">ACFOLC_05690</name>
</gene>
<evidence type="ECO:0000256" key="2">
    <source>
        <dbReference type="ARBA" id="ARBA00023284"/>
    </source>
</evidence>
<feature type="signal peptide" evidence="4">
    <location>
        <begin position="1"/>
        <end position="22"/>
    </location>
</feature>
<feature type="compositionally biased region" description="Low complexity" evidence="3">
    <location>
        <begin position="26"/>
        <end position="65"/>
    </location>
</feature>
<feature type="domain" description="Thioredoxin" evidence="5">
    <location>
        <begin position="50"/>
        <end position="251"/>
    </location>
</feature>
<dbReference type="RefSeq" id="WP_386758263.1">
    <property type="nucleotide sequence ID" value="NZ_JBHRXK010000002.1"/>
</dbReference>
<name>A0ABV7RLK3_9GAMM</name>